<keyword evidence="2" id="KW-0732">Signal</keyword>
<dbReference type="SUPFAM" id="SSF50370">
    <property type="entry name" value="Ricin B-like lectins"/>
    <property type="match status" value="2"/>
</dbReference>
<dbReference type="PROSITE" id="PS00134">
    <property type="entry name" value="TRYPSIN_HIS"/>
    <property type="match status" value="1"/>
</dbReference>
<dbReference type="InterPro" id="IPR033116">
    <property type="entry name" value="TRYPSIN_SER"/>
</dbReference>
<dbReference type="PROSITE" id="PS50231">
    <property type="entry name" value="RICIN_B_LECTIN"/>
    <property type="match status" value="2"/>
</dbReference>
<feature type="compositionally biased region" description="Low complexity" evidence="1">
    <location>
        <begin position="434"/>
        <end position="443"/>
    </location>
</feature>
<evidence type="ECO:0000259" key="3">
    <source>
        <dbReference type="SMART" id="SM00458"/>
    </source>
</evidence>
<feature type="chain" id="PRO_5039054287" description="Ricin B lectin domain-containing protein" evidence="2">
    <location>
        <begin position="31"/>
        <end position="743"/>
    </location>
</feature>
<evidence type="ECO:0000313" key="4">
    <source>
        <dbReference type="EMBL" id="PDQ34209.1"/>
    </source>
</evidence>
<evidence type="ECO:0000313" key="5">
    <source>
        <dbReference type="Proteomes" id="UP000219994"/>
    </source>
</evidence>
<dbReference type="Pfam" id="PF14200">
    <property type="entry name" value="RicinB_lectin_2"/>
    <property type="match status" value="3"/>
</dbReference>
<dbReference type="GO" id="GO:0006508">
    <property type="term" value="P:proteolysis"/>
    <property type="evidence" value="ECO:0007669"/>
    <property type="project" value="InterPro"/>
</dbReference>
<accession>A0A2A6FN73</accession>
<dbReference type="GO" id="GO:0004252">
    <property type="term" value="F:serine-type endopeptidase activity"/>
    <property type="evidence" value="ECO:0007669"/>
    <property type="project" value="InterPro"/>
</dbReference>
<dbReference type="InterPro" id="IPR000772">
    <property type="entry name" value="Ricin_B_lectin"/>
</dbReference>
<proteinExistence type="predicted"/>
<sequence>MKRVRFGKVVLATVAVTATLLLGVVAPTRADGGEPKAPVSGAVFDATAKSLLASETTAAVSADGEGNVVLYSTAPEGQLAPDAQSFADSHSNVVVEHLDAPLTAYSVNDVVGGSGMLLNHPNNTTGTVYACSVGYGAWSSTGSPVVLTAGHCSNDGVETSASAADPTRDPAGGGTAGGGVSSLGSLGTLAFSQFGGTGNTVASESDPNATDVSVYTVSNPSKTILPRVTDWRTAASKDLAASSFPIRKVGTVQTGSIARSGRTTGYQTGTVASVGGWATVSGRYVYGFGSWVTSDHGDSGGAVFQGDTAVGLVSGGGTSRGRSFMWAADLTTALRVAGSYEVALFIDPPAVSSPANSATVLPGTLITGTGAAGTTLKVYQGSSTTPATVAVNSAGRWSFSAPTTPGSYQYRFVLSKGYDNSAPVTWNIVVSAPSSTPTTAPTPTITPTPTPTPTPSVSPPPVADGLYRLNTPGGQALDVSAGGTTDGTKVQIWSDNGTAAQIWQVTWQGDGTYSVVNPRSGKSLDVNGGRSDNGTQVQIYTGNGTCAQRWSIVANGSGYSLLSACSAKALDVSAGGTANGTKVQIFDRNGTSAQTWFFNRITAPVADGLYRLNTPGGQALDVSAGGTTDGTKVQIWSDNGTAAQIWQVTWQGDGTYSVVNPRSGKSLDVNGGRSDNGTQVQIYTGNGTCAQRWSIVANGSGYSLLSACSAKALDVSAGGTANGTKVQIFDRNGTSAQTWFFNR</sequence>
<gene>
    <name evidence="4" type="ORF">B5766_12215</name>
</gene>
<dbReference type="SMART" id="SM00458">
    <property type="entry name" value="RICIN"/>
    <property type="match status" value="2"/>
</dbReference>
<feature type="region of interest" description="Disordered" evidence="1">
    <location>
        <begin position="158"/>
        <end position="179"/>
    </location>
</feature>
<reference evidence="5" key="1">
    <citation type="submission" date="2017-03" db="EMBL/GenBank/DDBJ databases">
        <authorList>
            <person name="Lund M.B."/>
        </authorList>
    </citation>
    <scope>NUCLEOTIDE SEQUENCE [LARGE SCALE GENOMIC DNA]</scope>
</reference>
<protein>
    <recommendedName>
        <fullName evidence="3">Ricin B lectin domain-containing protein</fullName>
    </recommendedName>
</protein>
<dbReference type="Gene3D" id="2.40.10.10">
    <property type="entry name" value="Trypsin-like serine proteases"/>
    <property type="match status" value="2"/>
</dbReference>
<organism evidence="4 5">
    <name type="scientific">Candidatus Lumbricidiphila eiseniae</name>
    <dbReference type="NCBI Taxonomy" id="1969409"/>
    <lineage>
        <taxon>Bacteria</taxon>
        <taxon>Bacillati</taxon>
        <taxon>Actinomycetota</taxon>
        <taxon>Actinomycetes</taxon>
        <taxon>Micrococcales</taxon>
        <taxon>Microbacteriaceae</taxon>
        <taxon>Candidatus Lumbricidiphila</taxon>
    </lineage>
</organism>
<evidence type="ECO:0000256" key="1">
    <source>
        <dbReference type="SAM" id="MobiDB-lite"/>
    </source>
</evidence>
<dbReference type="Gene3D" id="2.80.10.50">
    <property type="match status" value="6"/>
</dbReference>
<feature type="domain" description="Ricin B lectin" evidence="3">
    <location>
        <begin position="606"/>
        <end position="742"/>
    </location>
</feature>
<feature type="domain" description="Ricin B lectin" evidence="3">
    <location>
        <begin position="463"/>
        <end position="599"/>
    </location>
</feature>
<feature type="region of interest" description="Disordered" evidence="1">
    <location>
        <begin position="434"/>
        <end position="459"/>
    </location>
</feature>
<dbReference type="InterPro" id="IPR043504">
    <property type="entry name" value="Peptidase_S1_PA_chymotrypsin"/>
</dbReference>
<dbReference type="CDD" id="cd21112">
    <property type="entry name" value="alphaLP-like"/>
    <property type="match status" value="1"/>
</dbReference>
<dbReference type="InterPro" id="IPR009003">
    <property type="entry name" value="Peptidase_S1_PA"/>
</dbReference>
<dbReference type="Proteomes" id="UP000219994">
    <property type="component" value="Unassembled WGS sequence"/>
</dbReference>
<dbReference type="EMBL" id="NAEP01000059">
    <property type="protein sequence ID" value="PDQ34209.1"/>
    <property type="molecule type" value="Genomic_DNA"/>
</dbReference>
<dbReference type="PROSITE" id="PS00135">
    <property type="entry name" value="TRYPSIN_SER"/>
    <property type="match status" value="1"/>
</dbReference>
<dbReference type="CDD" id="cd00161">
    <property type="entry name" value="beta-trefoil_Ricin-like"/>
    <property type="match status" value="2"/>
</dbReference>
<comment type="caution">
    <text evidence="4">The sequence shown here is derived from an EMBL/GenBank/DDBJ whole genome shotgun (WGS) entry which is preliminary data.</text>
</comment>
<name>A0A2A6FN73_9MICO</name>
<dbReference type="SUPFAM" id="SSF50494">
    <property type="entry name" value="Trypsin-like serine proteases"/>
    <property type="match status" value="1"/>
</dbReference>
<feature type="signal peptide" evidence="2">
    <location>
        <begin position="1"/>
        <end position="30"/>
    </location>
</feature>
<dbReference type="AlphaFoldDB" id="A0A2A6FN73"/>
<feature type="compositionally biased region" description="Pro residues" evidence="1">
    <location>
        <begin position="444"/>
        <end position="459"/>
    </location>
</feature>
<evidence type="ECO:0000256" key="2">
    <source>
        <dbReference type="SAM" id="SignalP"/>
    </source>
</evidence>
<dbReference type="InterPro" id="IPR018114">
    <property type="entry name" value="TRYPSIN_HIS"/>
</dbReference>
<dbReference type="InterPro" id="IPR035992">
    <property type="entry name" value="Ricin_B-like_lectins"/>
</dbReference>